<keyword evidence="4" id="KW-0238">DNA-binding</keyword>
<dbReference type="InterPro" id="IPR046947">
    <property type="entry name" value="LytR-like"/>
</dbReference>
<evidence type="ECO:0000256" key="3">
    <source>
        <dbReference type="ARBA" id="ARBA00023015"/>
    </source>
</evidence>
<feature type="domain" description="HTH LytTR-type" evidence="8">
    <location>
        <begin position="139"/>
        <end position="240"/>
    </location>
</feature>
<keyword evidence="2" id="KW-0902">Two-component regulatory system</keyword>
<evidence type="ECO:0000256" key="1">
    <source>
        <dbReference type="ARBA" id="ARBA00022553"/>
    </source>
</evidence>
<dbReference type="SMART" id="SM00850">
    <property type="entry name" value="LytTR"/>
    <property type="match status" value="1"/>
</dbReference>
<name>A0A7X8TNU9_9VIBR</name>
<sequence>MLRALVIDDELFARDELATLLVESGLVDVIDQANNAICGLKKIHELRPDVIFVDIEMPQISGIDLLAMLDPQTMPQVVFVTAFDHYAIQAFEDNAFDYLLKPVAPCRLHKTLTRLEQTLALKHRVTDFSAITPSTIHHIPCMGHNRIVVIPMAKVECVYSDISGVHVLAQGQKGSTPMTLKVLEEKTELVRCHRQYLVAINAIEEIKLFDNGVAEITTRSKHQVPVSRRYLKRLKELLGVHC</sequence>
<dbReference type="PANTHER" id="PTHR37299:SF1">
    <property type="entry name" value="STAGE 0 SPORULATION PROTEIN A HOMOLOG"/>
    <property type="match status" value="1"/>
</dbReference>
<dbReference type="InterPro" id="IPR007492">
    <property type="entry name" value="LytTR_DNA-bd_dom"/>
</dbReference>
<dbReference type="Gene3D" id="3.40.50.2300">
    <property type="match status" value="1"/>
</dbReference>
<dbReference type="InterPro" id="IPR011006">
    <property type="entry name" value="CheY-like_superfamily"/>
</dbReference>
<organism evidence="9 10">
    <name type="scientific">Vibrio agarilyticus</name>
    <dbReference type="NCBI Taxonomy" id="2726741"/>
    <lineage>
        <taxon>Bacteria</taxon>
        <taxon>Pseudomonadati</taxon>
        <taxon>Pseudomonadota</taxon>
        <taxon>Gammaproteobacteria</taxon>
        <taxon>Vibrionales</taxon>
        <taxon>Vibrionaceae</taxon>
        <taxon>Vibrio</taxon>
    </lineage>
</organism>
<dbReference type="PROSITE" id="PS50110">
    <property type="entry name" value="RESPONSE_REGULATORY"/>
    <property type="match status" value="1"/>
</dbReference>
<accession>A0A7X8TNU9</accession>
<dbReference type="Pfam" id="PF04397">
    <property type="entry name" value="LytTR"/>
    <property type="match status" value="1"/>
</dbReference>
<evidence type="ECO:0000256" key="4">
    <source>
        <dbReference type="ARBA" id="ARBA00023125"/>
    </source>
</evidence>
<evidence type="ECO:0000256" key="5">
    <source>
        <dbReference type="ARBA" id="ARBA00023163"/>
    </source>
</evidence>
<keyword evidence="5" id="KW-0804">Transcription</keyword>
<evidence type="ECO:0000256" key="6">
    <source>
        <dbReference type="PROSITE-ProRule" id="PRU00169"/>
    </source>
</evidence>
<proteinExistence type="predicted"/>
<dbReference type="InterPro" id="IPR001789">
    <property type="entry name" value="Sig_transdc_resp-reg_receiver"/>
</dbReference>
<dbReference type="PANTHER" id="PTHR37299">
    <property type="entry name" value="TRANSCRIPTIONAL REGULATOR-RELATED"/>
    <property type="match status" value="1"/>
</dbReference>
<evidence type="ECO:0000313" key="9">
    <source>
        <dbReference type="EMBL" id="NLS11969.1"/>
    </source>
</evidence>
<keyword evidence="10" id="KW-1185">Reference proteome</keyword>
<comment type="caution">
    <text evidence="9">The sequence shown here is derived from an EMBL/GenBank/DDBJ whole genome shotgun (WGS) entry which is preliminary data.</text>
</comment>
<dbReference type="Proteomes" id="UP000535589">
    <property type="component" value="Unassembled WGS sequence"/>
</dbReference>
<gene>
    <name evidence="9" type="primary">yehT</name>
    <name evidence="9" type="ORF">HGP28_03570</name>
</gene>
<dbReference type="NCBIfam" id="NF008677">
    <property type="entry name" value="PRK11697.1"/>
    <property type="match status" value="1"/>
</dbReference>
<keyword evidence="1 6" id="KW-0597">Phosphoprotein</keyword>
<dbReference type="PROSITE" id="PS50930">
    <property type="entry name" value="HTH_LYTTR"/>
    <property type="match status" value="1"/>
</dbReference>
<evidence type="ECO:0000256" key="2">
    <source>
        <dbReference type="ARBA" id="ARBA00023012"/>
    </source>
</evidence>
<evidence type="ECO:0000259" key="7">
    <source>
        <dbReference type="PROSITE" id="PS50110"/>
    </source>
</evidence>
<dbReference type="SMART" id="SM00448">
    <property type="entry name" value="REC"/>
    <property type="match status" value="1"/>
</dbReference>
<evidence type="ECO:0000259" key="8">
    <source>
        <dbReference type="PROSITE" id="PS50930"/>
    </source>
</evidence>
<dbReference type="RefSeq" id="WP_168835058.1">
    <property type="nucleotide sequence ID" value="NZ_JABAIK010000002.1"/>
</dbReference>
<protein>
    <submittedName>
        <fullName evidence="9">Two-component system response regulator BtsR</fullName>
    </submittedName>
</protein>
<dbReference type="FunFam" id="3.40.50.2300:FF:000051">
    <property type="entry name" value="Two-component response regulator yehT"/>
    <property type="match status" value="1"/>
</dbReference>
<dbReference type="Pfam" id="PF00072">
    <property type="entry name" value="Response_reg"/>
    <property type="match status" value="1"/>
</dbReference>
<keyword evidence="3" id="KW-0805">Transcription regulation</keyword>
<dbReference type="GO" id="GO:0000156">
    <property type="term" value="F:phosphorelay response regulator activity"/>
    <property type="evidence" value="ECO:0007669"/>
    <property type="project" value="InterPro"/>
</dbReference>
<feature type="domain" description="Response regulatory" evidence="7">
    <location>
        <begin position="3"/>
        <end position="116"/>
    </location>
</feature>
<feature type="modified residue" description="4-aspartylphosphate" evidence="6">
    <location>
        <position position="54"/>
    </location>
</feature>
<dbReference type="EMBL" id="JABAIK010000002">
    <property type="protein sequence ID" value="NLS11969.1"/>
    <property type="molecule type" value="Genomic_DNA"/>
</dbReference>
<evidence type="ECO:0000313" key="10">
    <source>
        <dbReference type="Proteomes" id="UP000535589"/>
    </source>
</evidence>
<dbReference type="GO" id="GO:0003677">
    <property type="term" value="F:DNA binding"/>
    <property type="evidence" value="ECO:0007669"/>
    <property type="project" value="UniProtKB-KW"/>
</dbReference>
<reference evidence="9 10" key="1">
    <citation type="submission" date="2020-04" db="EMBL/GenBank/DDBJ databases">
        <title>Vibrio sp. SM6, a novel species isolated from seawater.</title>
        <authorList>
            <person name="Wang X."/>
        </authorList>
    </citation>
    <scope>NUCLEOTIDE SEQUENCE [LARGE SCALE GENOMIC DNA]</scope>
    <source>
        <strain evidence="9 10">SM6</strain>
    </source>
</reference>
<dbReference type="AlphaFoldDB" id="A0A7X8TNU9"/>
<dbReference type="Gene3D" id="2.40.50.1020">
    <property type="entry name" value="LytTr DNA-binding domain"/>
    <property type="match status" value="1"/>
</dbReference>
<dbReference type="SUPFAM" id="SSF52172">
    <property type="entry name" value="CheY-like"/>
    <property type="match status" value="1"/>
</dbReference>